<sequence>MNLLYNRKSSLRQKPHILTTEQICELGEIIGMKFHIRELVPTMLFRLKKRKLEAIYRYLSEHHLLHDKEPLIADLQTHRLGKYLLSTIYPGYSAARARNFAYRDYRECREKEYGTVDPLAYDYVPTTEMFERLDEVFRVDVNWQNEERLSKHTIKIPVHTLKKSIDRIDAVNDNKSIQNIEYHLYLWNSTKTLLKPLCKSLIINSNQIWTGRQQKLVNGGFMHIDISQQIKQYVRRRSVTNEAEKAELKRYISVEVELADENERNISHISICAVIRMPSNELVSQLYMQTATEIMYKSIQSSPYPLITQQMMIQVLKQKEDGHLDSAEDIFMTCMSTYVDDKGKRSFDMEMIEPTPLQDPLTQKRLQHPVKSIFCKHKSCFDASTFFDHHADLQLWHCPICFVQIKHLEELRMDYLTKLEIEQYHQAEPLYIMRNNLVLTETELFAFQREPYNHPLDTHVNKRLKTLAHVQAT</sequence>
<evidence type="ECO:0000259" key="4">
    <source>
        <dbReference type="Pfam" id="PF02891"/>
    </source>
</evidence>
<evidence type="ECO:0000256" key="2">
    <source>
        <dbReference type="ARBA" id="ARBA00022771"/>
    </source>
</evidence>
<evidence type="ECO:0000256" key="3">
    <source>
        <dbReference type="ARBA" id="ARBA00022833"/>
    </source>
</evidence>
<evidence type="ECO:0000313" key="6">
    <source>
        <dbReference type="Proteomes" id="UP000242381"/>
    </source>
</evidence>
<reference evidence="5 6" key="1">
    <citation type="journal article" date="2016" name="Proc. Natl. Acad. Sci. U.S.A.">
        <title>Lipid metabolic changes in an early divergent fungus govern the establishment of a mutualistic symbiosis with endobacteria.</title>
        <authorList>
            <person name="Lastovetsky O.A."/>
            <person name="Gaspar M.L."/>
            <person name="Mondo S.J."/>
            <person name="LaButti K.M."/>
            <person name="Sandor L."/>
            <person name="Grigoriev I.V."/>
            <person name="Henry S.A."/>
            <person name="Pawlowska T.E."/>
        </authorList>
    </citation>
    <scope>NUCLEOTIDE SEQUENCE [LARGE SCALE GENOMIC DNA]</scope>
    <source>
        <strain evidence="5 6">ATCC 11559</strain>
    </source>
</reference>
<evidence type="ECO:0000256" key="1">
    <source>
        <dbReference type="ARBA" id="ARBA00022723"/>
    </source>
</evidence>
<keyword evidence="1" id="KW-0479">Metal-binding</keyword>
<accession>A0A1X0S2L6</accession>
<proteinExistence type="predicted"/>
<evidence type="ECO:0000313" key="5">
    <source>
        <dbReference type="EMBL" id="ORE18494.1"/>
    </source>
</evidence>
<dbReference type="OMA" id="RVDVNWQ"/>
<dbReference type="GO" id="GO:0008270">
    <property type="term" value="F:zinc ion binding"/>
    <property type="evidence" value="ECO:0007669"/>
    <property type="project" value="UniProtKB-KW"/>
</dbReference>
<feature type="non-terminal residue" evidence="5">
    <location>
        <position position="1"/>
    </location>
</feature>
<dbReference type="CDD" id="cd16650">
    <property type="entry name" value="SP-RING_PIAS-like"/>
    <property type="match status" value="1"/>
</dbReference>
<dbReference type="Proteomes" id="UP000242381">
    <property type="component" value="Unassembled WGS sequence"/>
</dbReference>
<gene>
    <name evidence="5" type="ORF">BCV71DRAFT_249406</name>
</gene>
<protein>
    <recommendedName>
        <fullName evidence="4">SP-RING-type domain-containing protein</fullName>
    </recommendedName>
</protein>
<dbReference type="Gene3D" id="3.30.40.10">
    <property type="entry name" value="Zinc/RING finger domain, C3HC4 (zinc finger)"/>
    <property type="match status" value="1"/>
</dbReference>
<name>A0A1X0S2L6_RHIZD</name>
<dbReference type="VEuPathDB" id="FungiDB:BCV72DRAFT_219133"/>
<keyword evidence="2" id="KW-0863">Zinc-finger</keyword>
<keyword evidence="3" id="KW-0862">Zinc</keyword>
<feature type="domain" description="SP-RING-type" evidence="4">
    <location>
        <begin position="360"/>
        <end position="401"/>
    </location>
</feature>
<dbReference type="Pfam" id="PF02891">
    <property type="entry name" value="zf-MIZ"/>
    <property type="match status" value="1"/>
</dbReference>
<dbReference type="EMBL" id="KV921329">
    <property type="protein sequence ID" value="ORE18494.1"/>
    <property type="molecule type" value="Genomic_DNA"/>
</dbReference>
<organism evidence="5 6">
    <name type="scientific">Rhizopus microsporus</name>
    <dbReference type="NCBI Taxonomy" id="58291"/>
    <lineage>
        <taxon>Eukaryota</taxon>
        <taxon>Fungi</taxon>
        <taxon>Fungi incertae sedis</taxon>
        <taxon>Mucoromycota</taxon>
        <taxon>Mucoromycotina</taxon>
        <taxon>Mucoromycetes</taxon>
        <taxon>Mucorales</taxon>
        <taxon>Mucorineae</taxon>
        <taxon>Rhizopodaceae</taxon>
        <taxon>Rhizopus</taxon>
    </lineage>
</organism>
<dbReference type="AlphaFoldDB" id="A0A1X0S2L6"/>
<dbReference type="InterPro" id="IPR013083">
    <property type="entry name" value="Znf_RING/FYVE/PHD"/>
</dbReference>
<dbReference type="InterPro" id="IPR004181">
    <property type="entry name" value="Znf_MIZ"/>
</dbReference>